<dbReference type="GO" id="GO:0005524">
    <property type="term" value="F:ATP binding"/>
    <property type="evidence" value="ECO:0007669"/>
    <property type="project" value="UniProtKB-KW"/>
</dbReference>
<protein>
    <submittedName>
        <fullName evidence="6">Dipeptide ABC transporter ATP-binding protein</fullName>
    </submittedName>
</protein>
<dbReference type="PROSITE" id="PS00211">
    <property type="entry name" value="ABC_TRANSPORTER_1"/>
    <property type="match status" value="1"/>
</dbReference>
<dbReference type="SUPFAM" id="SSF52540">
    <property type="entry name" value="P-loop containing nucleoside triphosphate hydrolases"/>
    <property type="match status" value="2"/>
</dbReference>
<dbReference type="SMART" id="SM00382">
    <property type="entry name" value="AAA"/>
    <property type="match status" value="2"/>
</dbReference>
<name>A0ABW1CS84_9ACTN</name>
<dbReference type="Pfam" id="PF08352">
    <property type="entry name" value="oligo_HPY"/>
    <property type="match status" value="2"/>
</dbReference>
<reference evidence="7" key="1">
    <citation type="journal article" date="2019" name="Int. J. Syst. Evol. Microbiol.">
        <title>The Global Catalogue of Microorganisms (GCM) 10K type strain sequencing project: providing services to taxonomists for standard genome sequencing and annotation.</title>
        <authorList>
            <consortium name="The Broad Institute Genomics Platform"/>
            <consortium name="The Broad Institute Genome Sequencing Center for Infectious Disease"/>
            <person name="Wu L."/>
            <person name="Ma J."/>
        </authorList>
    </citation>
    <scope>NUCLEOTIDE SEQUENCE [LARGE SCALE GENOMIC DNA]</scope>
    <source>
        <strain evidence="7">CCUG 53903</strain>
    </source>
</reference>
<keyword evidence="2" id="KW-0813">Transport</keyword>
<dbReference type="InterPro" id="IPR003593">
    <property type="entry name" value="AAA+_ATPase"/>
</dbReference>
<gene>
    <name evidence="6" type="ORF">ACFPZ3_28945</name>
</gene>
<evidence type="ECO:0000313" key="6">
    <source>
        <dbReference type="EMBL" id="MFC5827909.1"/>
    </source>
</evidence>
<dbReference type="NCBIfam" id="NF007739">
    <property type="entry name" value="PRK10419.1"/>
    <property type="match status" value="2"/>
</dbReference>
<organism evidence="6 7">
    <name type="scientific">Nonomuraea insulae</name>
    <dbReference type="NCBI Taxonomy" id="1616787"/>
    <lineage>
        <taxon>Bacteria</taxon>
        <taxon>Bacillati</taxon>
        <taxon>Actinomycetota</taxon>
        <taxon>Actinomycetes</taxon>
        <taxon>Streptosporangiales</taxon>
        <taxon>Streptosporangiaceae</taxon>
        <taxon>Nonomuraea</taxon>
    </lineage>
</organism>
<evidence type="ECO:0000259" key="5">
    <source>
        <dbReference type="PROSITE" id="PS50893"/>
    </source>
</evidence>
<dbReference type="CDD" id="cd03257">
    <property type="entry name" value="ABC_NikE_OppD_transporters"/>
    <property type="match status" value="2"/>
</dbReference>
<dbReference type="PANTHER" id="PTHR43776">
    <property type="entry name" value="TRANSPORT ATP-BINDING PROTEIN"/>
    <property type="match status" value="1"/>
</dbReference>
<dbReference type="InterPro" id="IPR013563">
    <property type="entry name" value="Oligopep_ABC_C"/>
</dbReference>
<evidence type="ECO:0000256" key="4">
    <source>
        <dbReference type="ARBA" id="ARBA00022840"/>
    </source>
</evidence>
<dbReference type="Pfam" id="PF00005">
    <property type="entry name" value="ABC_tran"/>
    <property type="match status" value="2"/>
</dbReference>
<dbReference type="Gene3D" id="3.40.50.300">
    <property type="entry name" value="P-loop containing nucleotide triphosphate hydrolases"/>
    <property type="match status" value="2"/>
</dbReference>
<feature type="domain" description="ABC transporter" evidence="5">
    <location>
        <begin position="275"/>
        <end position="531"/>
    </location>
</feature>
<dbReference type="RefSeq" id="WP_379517409.1">
    <property type="nucleotide sequence ID" value="NZ_JBHSPA010000031.1"/>
</dbReference>
<dbReference type="PROSITE" id="PS50893">
    <property type="entry name" value="ABC_TRANSPORTER_2"/>
    <property type="match status" value="2"/>
</dbReference>
<evidence type="ECO:0000256" key="3">
    <source>
        <dbReference type="ARBA" id="ARBA00022741"/>
    </source>
</evidence>
<comment type="caution">
    <text evidence="6">The sequence shown here is derived from an EMBL/GenBank/DDBJ whole genome shotgun (WGS) entry which is preliminary data.</text>
</comment>
<evidence type="ECO:0000256" key="2">
    <source>
        <dbReference type="ARBA" id="ARBA00022448"/>
    </source>
</evidence>
<dbReference type="InterPro" id="IPR017871">
    <property type="entry name" value="ABC_transporter-like_CS"/>
</dbReference>
<feature type="domain" description="ABC transporter" evidence="5">
    <location>
        <begin position="10"/>
        <end position="255"/>
    </location>
</feature>
<dbReference type="InterPro" id="IPR003439">
    <property type="entry name" value="ABC_transporter-like_ATP-bd"/>
</dbReference>
<dbReference type="InterPro" id="IPR027417">
    <property type="entry name" value="P-loop_NTPase"/>
</dbReference>
<evidence type="ECO:0000313" key="7">
    <source>
        <dbReference type="Proteomes" id="UP001596058"/>
    </source>
</evidence>
<sequence length="538" mass="57040">MTLSPGGSLLDVENLSVSFHGAVAVDGVSFSIAPGECLALVGESGSGKSVTARALVGLAGKGAKVRAGRLVLDGQDLRGHRPRDWRRLRGRRIGLVLQDALTALDPLRTVGAEVAEGLRAHRLASRGEVAGRVSELLGAVGVPNPDERRHQYPHQLSGGLRQRALIAGALAGEPELLIADEPTTALDVSVQARILDLLAERRAAGTALLLISHDLAVVARLADRIAVMRAGRIVELGPAGEVLSEPRHPYTRELLAAVPSAAPRPARTFPGSALLSVREVGKRFADGTAALEGVSLEVSPGEILGLVGESGSGKTTLARVALGLLAPDGGEVLLDGEPWSALTERERRPLRHRVGVVWQDPLSSLDPRHTVAKLIGEALSTRHEREPGEARRPRETGEVLSARHSRGIAVAESLAMVGLGPELASRRPHQLSGGQRQRVAIARALAVRPSLLICDEPVSALDVSIQAQVLDLLLRLRDELGLAMLFISHDLAVIRQVSDRVAVMRAGRVVETAHAADLFAQPRHAYTRALLQAVPRVA</sequence>
<dbReference type="InterPro" id="IPR050319">
    <property type="entry name" value="ABC_transp_ATP-bind"/>
</dbReference>
<dbReference type="NCBIfam" id="NF008453">
    <property type="entry name" value="PRK11308.1"/>
    <property type="match status" value="2"/>
</dbReference>
<keyword evidence="3" id="KW-0547">Nucleotide-binding</keyword>
<proteinExistence type="inferred from homology"/>
<evidence type="ECO:0000256" key="1">
    <source>
        <dbReference type="ARBA" id="ARBA00005417"/>
    </source>
</evidence>
<dbReference type="Proteomes" id="UP001596058">
    <property type="component" value="Unassembled WGS sequence"/>
</dbReference>
<accession>A0ABW1CS84</accession>
<keyword evidence="7" id="KW-1185">Reference proteome</keyword>
<dbReference type="EMBL" id="JBHSPA010000031">
    <property type="protein sequence ID" value="MFC5827909.1"/>
    <property type="molecule type" value="Genomic_DNA"/>
</dbReference>
<dbReference type="PANTHER" id="PTHR43776:SF7">
    <property type="entry name" value="D,D-DIPEPTIDE TRANSPORT ATP-BINDING PROTEIN DDPF-RELATED"/>
    <property type="match status" value="1"/>
</dbReference>
<comment type="similarity">
    <text evidence="1">Belongs to the ABC transporter superfamily.</text>
</comment>
<keyword evidence="4 6" id="KW-0067">ATP-binding</keyword>